<comment type="caution">
    <text evidence="1">The sequence shown here is derived from an EMBL/GenBank/DDBJ whole genome shotgun (WGS) entry which is preliminary data.</text>
</comment>
<protein>
    <submittedName>
        <fullName evidence="1">Uncharacterized protein</fullName>
    </submittedName>
</protein>
<evidence type="ECO:0000313" key="1">
    <source>
        <dbReference type="EMBL" id="KAJ1209194.1"/>
    </source>
</evidence>
<dbReference type="EMBL" id="JANPWB010000002">
    <property type="protein sequence ID" value="KAJ1209194.1"/>
    <property type="molecule type" value="Genomic_DNA"/>
</dbReference>
<dbReference type="Proteomes" id="UP001066276">
    <property type="component" value="Chromosome 1_2"/>
</dbReference>
<evidence type="ECO:0000313" key="2">
    <source>
        <dbReference type="Proteomes" id="UP001066276"/>
    </source>
</evidence>
<dbReference type="AlphaFoldDB" id="A0AAV7W5C9"/>
<organism evidence="1 2">
    <name type="scientific">Pleurodeles waltl</name>
    <name type="common">Iberian ribbed newt</name>
    <dbReference type="NCBI Taxonomy" id="8319"/>
    <lineage>
        <taxon>Eukaryota</taxon>
        <taxon>Metazoa</taxon>
        <taxon>Chordata</taxon>
        <taxon>Craniata</taxon>
        <taxon>Vertebrata</taxon>
        <taxon>Euteleostomi</taxon>
        <taxon>Amphibia</taxon>
        <taxon>Batrachia</taxon>
        <taxon>Caudata</taxon>
        <taxon>Salamandroidea</taxon>
        <taxon>Salamandridae</taxon>
        <taxon>Pleurodelinae</taxon>
        <taxon>Pleurodeles</taxon>
    </lineage>
</organism>
<gene>
    <name evidence="1" type="ORF">NDU88_004572</name>
</gene>
<reference evidence="1" key="1">
    <citation type="journal article" date="2022" name="bioRxiv">
        <title>Sequencing and chromosome-scale assembly of the giantPleurodeles waltlgenome.</title>
        <authorList>
            <person name="Brown T."/>
            <person name="Elewa A."/>
            <person name="Iarovenko S."/>
            <person name="Subramanian E."/>
            <person name="Araus A.J."/>
            <person name="Petzold A."/>
            <person name="Susuki M."/>
            <person name="Suzuki K.-i.T."/>
            <person name="Hayashi T."/>
            <person name="Toyoda A."/>
            <person name="Oliveira C."/>
            <person name="Osipova E."/>
            <person name="Leigh N.D."/>
            <person name="Simon A."/>
            <person name="Yun M.H."/>
        </authorList>
    </citation>
    <scope>NUCLEOTIDE SEQUENCE</scope>
    <source>
        <strain evidence="1">20211129_DDA</strain>
        <tissue evidence="1">Liver</tissue>
    </source>
</reference>
<sequence length="143" mass="16217">MVSKLRAVPSVSRSMVRRSTDLCGLTCEGCKPANSSLILPSTDDEWGHQCTFRAAQKKDLNLAKARVQAAMDNQSQHPSTMGHLNKQLPPPPALQQWNRKIWTRRQGHCNEVTWAPTVRRRHFVNDTEILANNVAKRQMLGQY</sequence>
<keyword evidence="2" id="KW-1185">Reference proteome</keyword>
<name>A0AAV7W5C9_PLEWA</name>
<proteinExistence type="predicted"/>
<accession>A0AAV7W5C9</accession>